<keyword evidence="4" id="KW-0067">ATP-binding</keyword>
<dbReference type="SUPFAM" id="SSF55060">
    <property type="entry name" value="GHMP Kinase, C-terminal domain"/>
    <property type="match status" value="1"/>
</dbReference>
<comment type="similarity">
    <text evidence="5">Belongs to the GHMP kinase family.</text>
</comment>
<dbReference type="Pfam" id="PF08544">
    <property type="entry name" value="GHMP_kinases_C"/>
    <property type="match status" value="1"/>
</dbReference>
<evidence type="ECO:0000256" key="2">
    <source>
        <dbReference type="ARBA" id="ARBA00022741"/>
    </source>
</evidence>
<evidence type="ECO:0000313" key="9">
    <source>
        <dbReference type="Proteomes" id="UP000177594"/>
    </source>
</evidence>
<dbReference type="Pfam" id="PF00288">
    <property type="entry name" value="GHMP_kinases_N"/>
    <property type="match status" value="1"/>
</dbReference>
<evidence type="ECO:0000256" key="4">
    <source>
        <dbReference type="ARBA" id="ARBA00022840"/>
    </source>
</evidence>
<sequence>MVITRTPFRISFFGGGTDYPAWYKKHGGSVISTTINKYCYLSCRFLPPFFKHKYRVVYSVQELVNEIREIDHPSVRATLNFFNTDHGIEVHHQADLPAKSGLGSSSSFTVGLVNALGGLHGEIRTKRQLALDAIHIEQNLIKENVGSQDQTAAAFGGLNRIDFGGREEITVNPIPISQKRLEEFQDHLMLFFTDFSRNASTIAKDWIKNTPQNTNELATISEMVNKSIAILTSKNNLDEFGKLLHQAWQIKRRLAYSITNTHIDEIYKAGIKAGAIGGKLLGAGGGGFMLFYADPEAQEKIKNKLKKYLHVPFRFEQLGSQIIYYSPPPISF</sequence>
<dbReference type="GO" id="GO:0050201">
    <property type="term" value="F:fucokinase activity"/>
    <property type="evidence" value="ECO:0007669"/>
    <property type="project" value="TreeGrafter"/>
</dbReference>
<accession>A0A1F8E8R9</accession>
<dbReference type="PANTHER" id="PTHR32463">
    <property type="entry name" value="L-FUCOSE KINASE"/>
    <property type="match status" value="1"/>
</dbReference>
<evidence type="ECO:0000313" key="8">
    <source>
        <dbReference type="EMBL" id="OGM97017.1"/>
    </source>
</evidence>
<protein>
    <submittedName>
        <fullName evidence="8">Kinase</fullName>
    </submittedName>
</protein>
<dbReference type="InterPro" id="IPR036554">
    <property type="entry name" value="GHMP_kinase_C_sf"/>
</dbReference>
<dbReference type="SUPFAM" id="SSF54211">
    <property type="entry name" value="Ribosomal protein S5 domain 2-like"/>
    <property type="match status" value="1"/>
</dbReference>
<evidence type="ECO:0000256" key="5">
    <source>
        <dbReference type="ARBA" id="ARBA00038121"/>
    </source>
</evidence>
<feature type="domain" description="GHMP kinase C-terminal" evidence="7">
    <location>
        <begin position="234"/>
        <end position="309"/>
    </location>
</feature>
<evidence type="ECO:0000259" key="6">
    <source>
        <dbReference type="Pfam" id="PF00288"/>
    </source>
</evidence>
<dbReference type="GO" id="GO:0042352">
    <property type="term" value="P:GDP-L-fucose salvage"/>
    <property type="evidence" value="ECO:0007669"/>
    <property type="project" value="TreeGrafter"/>
</dbReference>
<dbReference type="Proteomes" id="UP000177594">
    <property type="component" value="Unassembled WGS sequence"/>
</dbReference>
<dbReference type="EMBL" id="MGIZ01000062">
    <property type="protein sequence ID" value="OGM97017.1"/>
    <property type="molecule type" value="Genomic_DNA"/>
</dbReference>
<comment type="caution">
    <text evidence="8">The sequence shown here is derived from an EMBL/GenBank/DDBJ whole genome shotgun (WGS) entry which is preliminary data.</text>
</comment>
<feature type="domain" description="GHMP kinase N-terminal" evidence="6">
    <location>
        <begin position="82"/>
        <end position="157"/>
    </location>
</feature>
<evidence type="ECO:0000256" key="1">
    <source>
        <dbReference type="ARBA" id="ARBA00022679"/>
    </source>
</evidence>
<keyword evidence="2" id="KW-0547">Nucleotide-binding</keyword>
<dbReference type="InterPro" id="IPR013750">
    <property type="entry name" value="GHMP_kinase_C_dom"/>
</dbReference>
<dbReference type="InterPro" id="IPR014606">
    <property type="entry name" value="Heptose_7-P_kinase"/>
</dbReference>
<dbReference type="PIRSF" id="PIRSF036406">
    <property type="entry name" value="Hept_kin"/>
    <property type="match status" value="1"/>
</dbReference>
<dbReference type="InterPro" id="IPR006204">
    <property type="entry name" value="GHMP_kinase_N_dom"/>
</dbReference>
<dbReference type="InterPro" id="IPR020568">
    <property type="entry name" value="Ribosomal_Su5_D2-typ_SF"/>
</dbReference>
<dbReference type="PANTHER" id="PTHR32463:SF0">
    <property type="entry name" value="L-FUCOSE KINASE"/>
    <property type="match status" value="1"/>
</dbReference>
<gene>
    <name evidence="8" type="ORF">A2817_00095</name>
</gene>
<dbReference type="PRINTS" id="PR00960">
    <property type="entry name" value="LMBPPROTEIN"/>
</dbReference>
<evidence type="ECO:0000259" key="7">
    <source>
        <dbReference type="Pfam" id="PF08544"/>
    </source>
</evidence>
<dbReference type="AlphaFoldDB" id="A0A1F8E8R9"/>
<proteinExistence type="inferred from homology"/>
<name>A0A1F8E8R9_9BACT</name>
<dbReference type="InterPro" id="IPR052203">
    <property type="entry name" value="GHMP_Kinase-Related"/>
</dbReference>
<dbReference type="Gene3D" id="3.30.230.120">
    <property type="match status" value="1"/>
</dbReference>
<organism evidence="8 9">
    <name type="scientific">Candidatus Yanofskybacteria bacterium RIFCSPHIGHO2_01_FULL_39_8b</name>
    <dbReference type="NCBI Taxonomy" id="1802659"/>
    <lineage>
        <taxon>Bacteria</taxon>
        <taxon>Candidatus Yanofskyibacteriota</taxon>
    </lineage>
</organism>
<dbReference type="InterPro" id="IPR001174">
    <property type="entry name" value="HddA/FKP"/>
</dbReference>
<keyword evidence="1" id="KW-0808">Transferase</keyword>
<reference evidence="8 9" key="1">
    <citation type="journal article" date="2016" name="Nat. Commun.">
        <title>Thousands of microbial genomes shed light on interconnected biogeochemical processes in an aquifer system.</title>
        <authorList>
            <person name="Anantharaman K."/>
            <person name="Brown C.T."/>
            <person name="Hug L.A."/>
            <person name="Sharon I."/>
            <person name="Castelle C.J."/>
            <person name="Probst A.J."/>
            <person name="Thomas B.C."/>
            <person name="Singh A."/>
            <person name="Wilkins M.J."/>
            <person name="Karaoz U."/>
            <person name="Brodie E.L."/>
            <person name="Williams K.H."/>
            <person name="Hubbard S.S."/>
            <person name="Banfield J.F."/>
        </authorList>
    </citation>
    <scope>NUCLEOTIDE SEQUENCE [LARGE SCALE GENOMIC DNA]</scope>
</reference>
<keyword evidence="3 8" id="KW-0418">Kinase</keyword>
<dbReference type="GO" id="GO:0005524">
    <property type="term" value="F:ATP binding"/>
    <property type="evidence" value="ECO:0007669"/>
    <property type="project" value="UniProtKB-KW"/>
</dbReference>
<evidence type="ECO:0000256" key="3">
    <source>
        <dbReference type="ARBA" id="ARBA00022777"/>
    </source>
</evidence>